<feature type="transmembrane region" description="Helical" evidence="1">
    <location>
        <begin position="38"/>
        <end position="61"/>
    </location>
</feature>
<evidence type="ECO:0000313" key="2">
    <source>
        <dbReference type="EMBL" id="GAA5106443.1"/>
    </source>
</evidence>
<sequence>MWHTNLRYSQKYQIGITTFYVVFTALIIVLCQQTEFDNIIFIIVIILVIEWWKAYCAGRLIRGELALFYDIDELYWCRQRWVIIKKPICLRYVIIIHLVAKRKRKSKVLVLIDDSFTKQDWHSLHYFLRQFVKVS</sequence>
<protein>
    <submittedName>
        <fullName evidence="2">Uncharacterized protein</fullName>
    </submittedName>
</protein>
<dbReference type="Pfam" id="PF07254">
    <property type="entry name" value="Cpta_toxin"/>
    <property type="match status" value="1"/>
</dbReference>
<evidence type="ECO:0000256" key="1">
    <source>
        <dbReference type="SAM" id="Phobius"/>
    </source>
</evidence>
<feature type="transmembrane region" description="Helical" evidence="1">
    <location>
        <begin position="12"/>
        <end position="31"/>
    </location>
</feature>
<keyword evidence="1" id="KW-0472">Membrane</keyword>
<name>A0ABP9N457_9GAMM</name>
<keyword evidence="1" id="KW-1133">Transmembrane helix</keyword>
<dbReference type="InterPro" id="IPR009883">
    <property type="entry name" value="YgfX"/>
</dbReference>
<dbReference type="RefSeq" id="WP_345488714.1">
    <property type="nucleotide sequence ID" value="NZ_BAABHY010000001.1"/>
</dbReference>
<organism evidence="2 3">
    <name type="scientific">Orbus sasakiae</name>
    <dbReference type="NCBI Taxonomy" id="1078475"/>
    <lineage>
        <taxon>Bacteria</taxon>
        <taxon>Pseudomonadati</taxon>
        <taxon>Pseudomonadota</taxon>
        <taxon>Gammaproteobacteria</taxon>
        <taxon>Orbales</taxon>
        <taxon>Orbaceae</taxon>
        <taxon>Orbus</taxon>
    </lineage>
</organism>
<comment type="caution">
    <text evidence="2">The sequence shown here is derived from an EMBL/GenBank/DDBJ whole genome shotgun (WGS) entry which is preliminary data.</text>
</comment>
<proteinExistence type="predicted"/>
<dbReference type="Proteomes" id="UP001500171">
    <property type="component" value="Unassembled WGS sequence"/>
</dbReference>
<keyword evidence="3" id="KW-1185">Reference proteome</keyword>
<reference evidence="3" key="1">
    <citation type="journal article" date="2019" name="Int. J. Syst. Evol. Microbiol.">
        <title>The Global Catalogue of Microorganisms (GCM) 10K type strain sequencing project: providing services to taxonomists for standard genome sequencing and annotation.</title>
        <authorList>
            <consortium name="The Broad Institute Genomics Platform"/>
            <consortium name="The Broad Institute Genome Sequencing Center for Infectious Disease"/>
            <person name="Wu L."/>
            <person name="Ma J."/>
        </authorList>
    </citation>
    <scope>NUCLEOTIDE SEQUENCE [LARGE SCALE GENOMIC DNA]</scope>
    <source>
        <strain evidence="3">JCM 18050</strain>
    </source>
</reference>
<accession>A0ABP9N457</accession>
<gene>
    <name evidence="2" type="ORF">GCM10023211_06290</name>
</gene>
<keyword evidence="1" id="KW-0812">Transmembrane</keyword>
<dbReference type="EMBL" id="BAABHY010000001">
    <property type="protein sequence ID" value="GAA5106443.1"/>
    <property type="molecule type" value="Genomic_DNA"/>
</dbReference>
<evidence type="ECO:0000313" key="3">
    <source>
        <dbReference type="Proteomes" id="UP001500171"/>
    </source>
</evidence>